<comment type="caution">
    <text evidence="1">The sequence shown here is derived from an EMBL/GenBank/DDBJ whole genome shotgun (WGS) entry which is preliminary data.</text>
</comment>
<reference evidence="1 2" key="1">
    <citation type="submission" date="2020-05" db="EMBL/GenBank/DDBJ databases">
        <title>MicrobeNet Type strains.</title>
        <authorList>
            <person name="Nicholson A.C."/>
        </authorList>
    </citation>
    <scope>NUCLEOTIDE SEQUENCE [LARGE SCALE GENOMIC DNA]</scope>
    <source>
        <strain evidence="1 2">JCM 3224</strain>
    </source>
</reference>
<gene>
    <name evidence="1" type="ORF">HLB23_30565</name>
</gene>
<dbReference type="RefSeq" id="WP_157551947.1">
    <property type="nucleotide sequence ID" value="NZ_JABELX010000012.1"/>
</dbReference>
<dbReference type="Gene3D" id="1.10.1780.10">
    <property type="entry name" value="Clp, N-terminal domain"/>
    <property type="match status" value="1"/>
</dbReference>
<organism evidence="1 2">
    <name type="scientific">Nocardia uniformis</name>
    <dbReference type="NCBI Taxonomy" id="53432"/>
    <lineage>
        <taxon>Bacteria</taxon>
        <taxon>Bacillati</taxon>
        <taxon>Actinomycetota</taxon>
        <taxon>Actinomycetes</taxon>
        <taxon>Mycobacteriales</taxon>
        <taxon>Nocardiaceae</taxon>
        <taxon>Nocardia</taxon>
    </lineage>
</organism>
<dbReference type="InterPro" id="IPR036628">
    <property type="entry name" value="Clp_N_dom_sf"/>
</dbReference>
<sequence length="93" mass="10050">MTTVPPAANDATSEPRRDVCSPELLRLLDDALAVADSGGAEQVGIEHIVLAMLLHTRNIPIPALLDIGLDPTIAFARLAEFARREMETRCLTT</sequence>
<dbReference type="AlphaFoldDB" id="A0A849C632"/>
<name>A0A849C632_9NOCA</name>
<proteinExistence type="predicted"/>
<evidence type="ECO:0008006" key="3">
    <source>
        <dbReference type="Google" id="ProtNLM"/>
    </source>
</evidence>
<evidence type="ECO:0000313" key="2">
    <source>
        <dbReference type="Proteomes" id="UP000586827"/>
    </source>
</evidence>
<keyword evidence="2" id="KW-1185">Reference proteome</keyword>
<dbReference type="Proteomes" id="UP000586827">
    <property type="component" value="Unassembled WGS sequence"/>
</dbReference>
<protein>
    <recommendedName>
        <fullName evidence="3">Clp R domain-containing protein</fullName>
    </recommendedName>
</protein>
<dbReference type="EMBL" id="JABELX010000012">
    <property type="protein sequence ID" value="NNH74144.1"/>
    <property type="molecule type" value="Genomic_DNA"/>
</dbReference>
<dbReference type="SUPFAM" id="SSF81923">
    <property type="entry name" value="Double Clp-N motif"/>
    <property type="match status" value="1"/>
</dbReference>
<accession>A0A849C632</accession>
<evidence type="ECO:0000313" key="1">
    <source>
        <dbReference type="EMBL" id="NNH74144.1"/>
    </source>
</evidence>